<gene>
    <name evidence="2" type="ORF">HNP48_001346</name>
</gene>
<dbReference type="SUPFAM" id="SSF69572">
    <property type="entry name" value="Activating enzymes of the ubiquitin-like proteins"/>
    <property type="match status" value="1"/>
</dbReference>
<dbReference type="PANTHER" id="PTHR43267:SF1">
    <property type="entry name" value="TRNA THREONYLCARBAMOYLADENOSINE DEHYDRATASE"/>
    <property type="match status" value="1"/>
</dbReference>
<dbReference type="GO" id="GO:0061504">
    <property type="term" value="P:cyclic threonylcarbamoyladenosine biosynthetic process"/>
    <property type="evidence" value="ECO:0007669"/>
    <property type="project" value="TreeGrafter"/>
</dbReference>
<evidence type="ECO:0000259" key="1">
    <source>
        <dbReference type="Pfam" id="PF00899"/>
    </source>
</evidence>
<feature type="domain" description="THIF-type NAD/FAD binding fold" evidence="1">
    <location>
        <begin position="295"/>
        <end position="425"/>
    </location>
</feature>
<name>A0A7X0PBT7_9BURK</name>
<dbReference type="AlphaFoldDB" id="A0A7X0PBT7"/>
<keyword evidence="3" id="KW-1185">Reference proteome</keyword>
<dbReference type="Proteomes" id="UP000575083">
    <property type="component" value="Unassembled WGS sequence"/>
</dbReference>
<dbReference type="GO" id="GO:0008641">
    <property type="term" value="F:ubiquitin-like modifier activating enzyme activity"/>
    <property type="evidence" value="ECO:0007669"/>
    <property type="project" value="InterPro"/>
</dbReference>
<evidence type="ECO:0000313" key="3">
    <source>
        <dbReference type="Proteomes" id="UP000575083"/>
    </source>
</evidence>
<evidence type="ECO:0000313" key="2">
    <source>
        <dbReference type="EMBL" id="MBB6558682.1"/>
    </source>
</evidence>
<dbReference type="Gene3D" id="3.40.50.720">
    <property type="entry name" value="NAD(P)-binding Rossmann-like Domain"/>
    <property type="match status" value="1"/>
</dbReference>
<dbReference type="GO" id="GO:0061503">
    <property type="term" value="F:tRNA threonylcarbamoyladenosine dehydratase"/>
    <property type="evidence" value="ECO:0007669"/>
    <property type="project" value="TreeGrafter"/>
</dbReference>
<accession>A0A7X0PBT7</accession>
<reference evidence="2 3" key="1">
    <citation type="submission" date="2020-08" db="EMBL/GenBank/DDBJ databases">
        <title>Functional genomics of gut bacteria from endangered species of beetles.</title>
        <authorList>
            <person name="Carlos-Shanley C."/>
        </authorList>
    </citation>
    <scope>NUCLEOTIDE SEQUENCE [LARGE SCALE GENOMIC DNA]</scope>
    <source>
        <strain evidence="2 3">S00198</strain>
    </source>
</reference>
<comment type="caution">
    <text evidence="2">The sequence shown here is derived from an EMBL/GenBank/DDBJ whole genome shotgun (WGS) entry which is preliminary data.</text>
</comment>
<dbReference type="InterPro" id="IPR045886">
    <property type="entry name" value="ThiF/MoeB/HesA"/>
</dbReference>
<protein>
    <recommendedName>
        <fullName evidence="1">THIF-type NAD/FAD binding fold domain-containing protein</fullName>
    </recommendedName>
</protein>
<dbReference type="InterPro" id="IPR000594">
    <property type="entry name" value="ThiF_NAD_FAD-bd"/>
</dbReference>
<proteinExistence type="predicted"/>
<sequence length="565" mass="61586">MNWFQRFPARLLHEQEALGNLLSQGWVKRVVWAVDESAGTVSAEVDFEAGGKLREVRLVYPFVYPFCPIQVLPRAEGERWSNHQWPSGELCLEMRADNWHTDFNGADMLISARNLLGTEALVDDAGNAMRVPTTHHVTPAQLLHFKAARLVISDAMIAEVIRRGGDVHGMDLTAVDHENCVVHFAVGLVGSAEHDAWVDVGIPSRLRAKANRLARVALLQKGDARHLALLDKNLSPDEVWAQFSSIAYSGYGVAIGLLDGQVLAKWLGEKAYDLAKVPMDYQQRAPARNNAMAGKRVAIVGCGSMGSKVAASLARAGVTDFYLVDGDVMKIANIVRNDLDWTAVGAHKVDGVTERLQAINPEIKVDGWIGDLGGQFSTANLVTCLRKLAECDLIVETTASGQGFGMAAQVATMDDIPMVWGRVFGGGYGGYVARSRPGLEADALDVRHEIYTWMTNPEFPKPPKDSDIDYGVEPDHQPSMIADDADVSVIAAHLARMALDALLPANESDYPFSAYVIGLRREWIFAEPFQTFPIKLRPPPPLGGIGANLSTAATVLPDLVPPREQ</sequence>
<dbReference type="InterPro" id="IPR035985">
    <property type="entry name" value="Ubiquitin-activating_enz"/>
</dbReference>
<organism evidence="2 3">
    <name type="scientific">Acidovorax soli</name>
    <dbReference type="NCBI Taxonomy" id="592050"/>
    <lineage>
        <taxon>Bacteria</taxon>
        <taxon>Pseudomonadati</taxon>
        <taxon>Pseudomonadota</taxon>
        <taxon>Betaproteobacteria</taxon>
        <taxon>Burkholderiales</taxon>
        <taxon>Comamonadaceae</taxon>
        <taxon>Acidovorax</taxon>
    </lineage>
</organism>
<dbReference type="RefSeq" id="WP_184856113.1">
    <property type="nucleotide sequence ID" value="NZ_JACHLK010000002.1"/>
</dbReference>
<dbReference type="EMBL" id="JACHLK010000002">
    <property type="protein sequence ID" value="MBB6558682.1"/>
    <property type="molecule type" value="Genomic_DNA"/>
</dbReference>
<dbReference type="Pfam" id="PF00899">
    <property type="entry name" value="ThiF"/>
    <property type="match status" value="1"/>
</dbReference>
<dbReference type="PANTHER" id="PTHR43267">
    <property type="entry name" value="TRNA THREONYLCARBAMOYLADENOSINE DEHYDRATASE"/>
    <property type="match status" value="1"/>
</dbReference>